<dbReference type="GO" id="GO:0015689">
    <property type="term" value="P:molybdate ion transport"/>
    <property type="evidence" value="ECO:0007669"/>
    <property type="project" value="TreeGrafter"/>
</dbReference>
<dbReference type="SUPFAM" id="SSF53850">
    <property type="entry name" value="Periplasmic binding protein-like II"/>
    <property type="match status" value="1"/>
</dbReference>
<reference evidence="1" key="1">
    <citation type="submission" date="2016-07" db="EMBL/GenBank/DDBJ databases">
        <title>Microvirga ossetica sp. nov. a new species of rhizobia isolated from root nodules of the legume species Vicia alpestris Steven originated from North Ossetia region in the Caucasus.</title>
        <authorList>
            <person name="Safronova V.I."/>
            <person name="Kuznetsova I.G."/>
            <person name="Sazanova A.L."/>
            <person name="Belimov A."/>
            <person name="Andronov E."/>
            <person name="Osledkin Y.S."/>
            <person name="Onishchuk O.P."/>
            <person name="Kurchak O.N."/>
            <person name="Shaposhnikov A.I."/>
            <person name="Willems A."/>
            <person name="Tikhonovich I.A."/>
        </authorList>
    </citation>
    <scope>NUCLEOTIDE SEQUENCE [LARGE SCALE GENOMIC DNA]</scope>
    <source>
        <strain evidence="1">V5/3M</strain>
    </source>
</reference>
<proteinExistence type="predicted"/>
<dbReference type="EMBL" id="CP016616">
    <property type="protein sequence ID" value="ANY81932.1"/>
    <property type="molecule type" value="Genomic_DNA"/>
</dbReference>
<dbReference type="Gene3D" id="3.40.190.10">
    <property type="entry name" value="Periplasmic binding protein-like II"/>
    <property type="match status" value="2"/>
</dbReference>
<dbReference type="OrthoDB" id="8216219at2"/>
<organism evidence="1">
    <name type="scientific">Microvirga ossetica</name>
    <dbReference type="NCBI Taxonomy" id="1882682"/>
    <lineage>
        <taxon>Bacteria</taxon>
        <taxon>Pseudomonadati</taxon>
        <taxon>Pseudomonadota</taxon>
        <taxon>Alphaproteobacteria</taxon>
        <taxon>Hyphomicrobiales</taxon>
        <taxon>Methylobacteriaceae</taxon>
        <taxon>Microvirga</taxon>
    </lineage>
</organism>
<dbReference type="Pfam" id="PF13531">
    <property type="entry name" value="SBP_bac_11"/>
    <property type="match status" value="1"/>
</dbReference>
<protein>
    <submittedName>
        <fullName evidence="1">Molybdenum ABC transporter substrate-binding protein</fullName>
    </submittedName>
</protein>
<sequence length="229" mass="24585">MTNRLTGISSMATRQILADLAESYEQRTGIEVAIRPMGGVEAARLVRAGEPADIIVLASNVMEKLEAEGHIVPGTRVGFARSGIAMAIRLGAPRPNVRDEESVRQAILDARRICYSTGPSGDHLLQLWERWGIAETVSQRALQAPPGVPVGTLVAEGEADLGFQQLSELMHVPGIEILGPLPPEIQSVTVFTAGVSGMSLQPEKAQELLEYLTSPQAEAPKRQYGMEPA</sequence>
<gene>
    <name evidence="1" type="ORF">BB934_19445</name>
</gene>
<dbReference type="GO" id="GO:0030973">
    <property type="term" value="F:molybdate ion binding"/>
    <property type="evidence" value="ECO:0007669"/>
    <property type="project" value="TreeGrafter"/>
</dbReference>
<dbReference type="InterPro" id="IPR050682">
    <property type="entry name" value="ModA/WtpA"/>
</dbReference>
<dbReference type="AlphaFoldDB" id="A0A1B2EQ45"/>
<dbReference type="KEGG" id="moc:BB934_19445"/>
<dbReference type="PANTHER" id="PTHR30632:SF11">
    <property type="entry name" value="BLR4797 PROTEIN"/>
    <property type="match status" value="1"/>
</dbReference>
<evidence type="ECO:0000313" key="1">
    <source>
        <dbReference type="EMBL" id="ANY81932.1"/>
    </source>
</evidence>
<dbReference type="PANTHER" id="PTHR30632">
    <property type="entry name" value="MOLYBDATE-BINDING PERIPLASMIC PROTEIN"/>
    <property type="match status" value="1"/>
</dbReference>
<accession>A0A1B2EQ45</accession>
<name>A0A1B2EQ45_9HYPH</name>